<protein>
    <recommendedName>
        <fullName evidence="3">LuxR family transcriptional regulator</fullName>
    </recommendedName>
</protein>
<gene>
    <name evidence="1" type="ORF">NX801_00955</name>
</gene>
<dbReference type="PANTHER" id="PTHR34293:SF1">
    <property type="entry name" value="HTH-TYPE TRANSCRIPTIONAL REGULATOR TRMBL2"/>
    <property type="match status" value="1"/>
</dbReference>
<evidence type="ECO:0000313" key="2">
    <source>
        <dbReference type="Proteomes" id="UP001431313"/>
    </source>
</evidence>
<dbReference type="Proteomes" id="UP001431313">
    <property type="component" value="Unassembled WGS sequence"/>
</dbReference>
<evidence type="ECO:0000313" key="1">
    <source>
        <dbReference type="EMBL" id="MCS0634256.1"/>
    </source>
</evidence>
<dbReference type="RefSeq" id="WP_258784786.1">
    <property type="nucleotide sequence ID" value="NZ_JANUGQ010000001.1"/>
</dbReference>
<dbReference type="InterPro" id="IPR036388">
    <property type="entry name" value="WH-like_DNA-bd_sf"/>
</dbReference>
<dbReference type="EMBL" id="JANUGQ010000001">
    <property type="protein sequence ID" value="MCS0634256.1"/>
    <property type="molecule type" value="Genomic_DNA"/>
</dbReference>
<dbReference type="Gene3D" id="1.10.10.10">
    <property type="entry name" value="Winged helix-like DNA-binding domain superfamily/Winged helix DNA-binding domain"/>
    <property type="match status" value="1"/>
</dbReference>
<dbReference type="PANTHER" id="PTHR34293">
    <property type="entry name" value="HTH-TYPE TRANSCRIPTIONAL REGULATOR TRMBL2"/>
    <property type="match status" value="1"/>
</dbReference>
<organism evidence="1 2">
    <name type="scientific">Streptomyces pyxinae</name>
    <dbReference type="NCBI Taxonomy" id="2970734"/>
    <lineage>
        <taxon>Bacteria</taxon>
        <taxon>Bacillati</taxon>
        <taxon>Actinomycetota</taxon>
        <taxon>Actinomycetes</taxon>
        <taxon>Kitasatosporales</taxon>
        <taxon>Streptomycetaceae</taxon>
        <taxon>Streptomyces</taxon>
    </lineage>
</organism>
<keyword evidence="2" id="KW-1185">Reference proteome</keyword>
<reference evidence="1" key="1">
    <citation type="submission" date="2022-08" db="EMBL/GenBank/DDBJ databases">
        <authorList>
            <person name="Somphong A."/>
            <person name="Phongsopitanun W."/>
        </authorList>
    </citation>
    <scope>NUCLEOTIDE SEQUENCE</scope>
    <source>
        <strain evidence="1">LP05-1</strain>
    </source>
</reference>
<proteinExistence type="predicted"/>
<evidence type="ECO:0008006" key="3">
    <source>
        <dbReference type="Google" id="ProtNLM"/>
    </source>
</evidence>
<dbReference type="InterPro" id="IPR051797">
    <property type="entry name" value="TrmB-like"/>
</dbReference>
<accession>A0ABT2CA22</accession>
<sequence>MSYTPHFAIVSSEESTVYTARPGAVRPTAEARATYVNLVRKELDREDAPENSGTRADGVTDPHLLRELLEMGMVREDASGVEKVAAVDPATVEARIGAMLRSEALTLLEEAHNLSNMLRPLIQESGRGSGTMSTERLVRIEGKAAINAIISESVERCTEELFTAQPGGGRPKATLETVRHQTAALLDRGVQVRTLYQHTAWHDGPTRAFVAEMTSYGAEFRTVDELLDRAIIIDRRLAFIPADSERDQAIAIKEPAVVRFLVGVFERNWFRARPFKGSRSPDESSSISSVLRETIIKCLIDGESDKAIAKRIGLSTRAYASHLAKLKEELRVETRFQLGYKLGRSVGSCSCDNEDAAGREAT</sequence>
<name>A0ABT2CA22_9ACTN</name>
<comment type="caution">
    <text evidence="1">The sequence shown here is derived from an EMBL/GenBank/DDBJ whole genome shotgun (WGS) entry which is preliminary data.</text>
</comment>